<feature type="domain" description="KfrB" evidence="2">
    <location>
        <begin position="340"/>
        <end position="384"/>
    </location>
</feature>
<dbReference type="InterPro" id="IPR040782">
    <property type="entry name" value="KfrB"/>
</dbReference>
<evidence type="ECO:0000256" key="1">
    <source>
        <dbReference type="SAM" id="MobiDB-lite"/>
    </source>
</evidence>
<feature type="compositionally biased region" description="Basic and acidic residues" evidence="1">
    <location>
        <begin position="282"/>
        <end position="296"/>
    </location>
</feature>
<evidence type="ECO:0000313" key="4">
    <source>
        <dbReference type="Proteomes" id="UP000027451"/>
    </source>
</evidence>
<dbReference type="Gene3D" id="3.40.50.300">
    <property type="entry name" value="P-loop containing nucleotide triphosphate hydrolases"/>
    <property type="match status" value="1"/>
</dbReference>
<dbReference type="Proteomes" id="UP000027451">
    <property type="component" value="Unassembled WGS sequence"/>
</dbReference>
<dbReference type="RefSeq" id="WP_081851911.1">
    <property type="nucleotide sequence ID" value="NZ_JFHD01000045.1"/>
</dbReference>
<organism evidence="3 4">
    <name type="scientific">Caballeronia zhejiangensis</name>
    <dbReference type="NCBI Taxonomy" id="871203"/>
    <lineage>
        <taxon>Bacteria</taxon>
        <taxon>Pseudomonadati</taxon>
        <taxon>Pseudomonadota</taxon>
        <taxon>Betaproteobacteria</taxon>
        <taxon>Burkholderiales</taxon>
        <taxon>Burkholderiaceae</taxon>
        <taxon>Caballeronia</taxon>
    </lineage>
</organism>
<protein>
    <recommendedName>
        <fullName evidence="2">KfrB domain-containing protein</fullName>
    </recommendedName>
</protein>
<evidence type="ECO:0000259" key="2">
    <source>
        <dbReference type="Pfam" id="PF18790"/>
    </source>
</evidence>
<feature type="region of interest" description="Disordered" evidence="1">
    <location>
        <begin position="384"/>
        <end position="411"/>
    </location>
</feature>
<proteinExistence type="predicted"/>
<gene>
    <name evidence="3" type="ORF">BG60_27770</name>
</gene>
<evidence type="ECO:0000313" key="3">
    <source>
        <dbReference type="EMBL" id="KDR25586.1"/>
    </source>
</evidence>
<dbReference type="EMBL" id="JFHD01000045">
    <property type="protein sequence ID" value="KDR25586.1"/>
    <property type="molecule type" value="Genomic_DNA"/>
</dbReference>
<accession>A0A656Q939</accession>
<dbReference type="AlphaFoldDB" id="A0A656Q939"/>
<feature type="compositionally biased region" description="Polar residues" evidence="1">
    <location>
        <begin position="392"/>
        <end position="411"/>
    </location>
</feature>
<reference evidence="3 4" key="1">
    <citation type="submission" date="2014-03" db="EMBL/GenBank/DDBJ databases">
        <title>Draft Genome Sequences of Four Burkholderia Strains.</title>
        <authorList>
            <person name="Liu X.Y."/>
            <person name="Li C.X."/>
            <person name="Xu J.H."/>
        </authorList>
    </citation>
    <scope>NUCLEOTIDE SEQUENCE [LARGE SCALE GENOMIC DNA]</scope>
    <source>
        <strain evidence="3 4">OP-1</strain>
    </source>
</reference>
<dbReference type="OrthoDB" id="9133943at2"/>
<comment type="caution">
    <text evidence="3">The sequence shown here is derived from an EMBL/GenBank/DDBJ whole genome shotgun (WGS) entry which is preliminary data.</text>
</comment>
<keyword evidence="4" id="KW-1185">Reference proteome</keyword>
<feature type="region of interest" description="Disordered" evidence="1">
    <location>
        <begin position="271"/>
        <end position="321"/>
    </location>
</feature>
<dbReference type="Pfam" id="PF18790">
    <property type="entry name" value="KfrB"/>
    <property type="match status" value="1"/>
</dbReference>
<sequence length="411" mass="45849">MELENIRYVNFDEPDRRRVQERAIESARSAPEKYIEAYKSDVRSFEGRYVAADLFKETFPEFSASREARNRYNQPVHNTAAVLSSALFTENLQGKREAGRDTVYFLTGSPGAGKTSLMLKENRLPQDAVMVFEGQMSSFDTSRDKIQKVLDAGYRAHIMVVHPKVEDALDKTLQRFYEEGRGSSIGTIARIVGGLPDSLSQLSAYFGNNLLLDIIDVRDRSNPVNLQGFENVNVLRSEGNYEHIQQRLQTRIEQQRDAGRIDDAAYRQAAGLPPRDSLAVDSQRHERSQGDARERGSSTGRSGQAVLTADGDEPTGAKATAGTHLRVTKASDLDPNIVVRGEVIRVTDKHVLVQTGRTDAVEFARSDVSGAVRVGQRVQMNYQEVDQKKSVEQSQEMTPGKQEQSRGINEP</sequence>
<name>A0A656Q939_9BURK</name>
<dbReference type="InterPro" id="IPR027417">
    <property type="entry name" value="P-loop_NTPase"/>
</dbReference>